<sequence length="773" mass="84828">MVAGKTEASSSSTTKIHIDLDIAQVVADYLSRYKLHVTITDKSGSLDAMAFSFVAEDLVELDAVHASQNMKIDSFDHPTALNNAIGKRRLFTVGMNMNSSSKFPISYVLKRSFPIDNTMENPMLTCEEPSKKKGLLQLPAPTTYTSSSSTPVKDTTVNKDSTPTEDFAADISTKKNSIMATKRSIDFSEDSVDKTMSTNKPDPPVVKHQKEEYGRGGSRIYVIHMVQTIPIAKNKMDSCSANLMSQLSSIYNQHMTSGLRCDRLLMSNATSNNLRKICSVHLANTHRARNFHISHATGDSSERVIINGQANPSKLVQADAAALGTIAADMAPVVDGFSADDDELDLDSPTEGFSSIPEAIEDIRQGKYVIVVDDEDRENEGDLIMAASKVTPEAMAFIVRHGTGIVCVSMKEDDLERLELPLMVTTKENEEKLKTAFTVSVDAKEGTTTGVSAKDRANTVLALASPNSRPEDFNRPGHIFPLKYREGGVLKRAGHTEASVDLAMLAGLPPAAVLCEIVDDDDGSMALLPKLQDFAKRENLKIISIADLIRYRRKRDRLVECVCVTPLQLQWGSFKAYCYRSLIDGMEHIAMVKGDVGDGQDILVRVHSECLTGDIFGSARCDCGNQLALAMTMIEKTGRGVVVYLRGHEGRGIGLGHKLRAYNLQDDGRDTVEANEDLGLPVDSREYGIGAQLLRDLGVRTMRLMTNNPAKYTGLKGYGLSVLGRVPLLTPITNENRRYMETKRLKMGHVYGNQTSGRMKKEQDQIDSASEQE</sequence>
<evidence type="ECO:0000256" key="5">
    <source>
        <dbReference type="ARBA" id="ARBA00008976"/>
    </source>
</evidence>
<keyword evidence="8" id="KW-0686">Riboflavin biosynthesis</keyword>
<dbReference type="Gene3D" id="3.90.870.10">
    <property type="entry name" value="DHBP synthase"/>
    <property type="match status" value="1"/>
</dbReference>
<dbReference type="EnsemblPlants" id="OB08G25480.1">
    <property type="protein sequence ID" value="OB08G25480.1"/>
    <property type="gene ID" value="OB08G25480"/>
</dbReference>
<keyword evidence="13" id="KW-0862">Zinc</keyword>
<evidence type="ECO:0000256" key="1">
    <source>
        <dbReference type="ARBA" id="ARBA00001947"/>
    </source>
</evidence>
<keyword evidence="7" id="KW-0150">Chloroplast</keyword>
<comment type="similarity">
    <text evidence="5">In the C-terminal section; belongs to the GTP cyclohydrolase II family.</text>
</comment>
<dbReference type="InterPro" id="IPR012340">
    <property type="entry name" value="NA-bd_OB-fold"/>
</dbReference>
<evidence type="ECO:0000256" key="9">
    <source>
        <dbReference type="ARBA" id="ARBA00022640"/>
    </source>
</evidence>
<evidence type="ECO:0000256" key="6">
    <source>
        <dbReference type="ARBA" id="ARBA00012762"/>
    </source>
</evidence>
<comment type="similarity">
    <text evidence="4">In the N-terminal section; belongs to the DHBP synthase family.</text>
</comment>
<feature type="domain" description="GTP cyclohydrolase II" evidence="18">
    <location>
        <begin position="564"/>
        <end position="727"/>
    </location>
</feature>
<dbReference type="HAMAP" id="MF_01283">
    <property type="entry name" value="RibBA"/>
    <property type="match status" value="1"/>
</dbReference>
<accession>J3MTW7</accession>
<evidence type="ECO:0000313" key="19">
    <source>
        <dbReference type="EnsemblPlants" id="OB08G25480.1"/>
    </source>
</evidence>
<evidence type="ECO:0000256" key="10">
    <source>
        <dbReference type="ARBA" id="ARBA00022723"/>
    </source>
</evidence>
<evidence type="ECO:0000256" key="14">
    <source>
        <dbReference type="ARBA" id="ARBA00022946"/>
    </source>
</evidence>
<keyword evidence="10" id="KW-0479">Metal-binding</keyword>
<dbReference type="STRING" id="4533.J3MTW7"/>
<keyword evidence="14" id="KW-0809">Transit peptide</keyword>
<dbReference type="FunFam" id="3.40.50.10990:FF:000001">
    <property type="entry name" value="Riboflavin biosynthesis protein RibBA"/>
    <property type="match status" value="1"/>
</dbReference>
<evidence type="ECO:0000256" key="16">
    <source>
        <dbReference type="ARBA" id="ARBA00049295"/>
    </source>
</evidence>
<keyword evidence="20" id="KW-1185">Reference proteome</keyword>
<dbReference type="SUPFAM" id="SSF142695">
    <property type="entry name" value="RibA-like"/>
    <property type="match status" value="1"/>
</dbReference>
<organism evidence="19">
    <name type="scientific">Oryza brachyantha</name>
    <name type="common">malo sina</name>
    <dbReference type="NCBI Taxonomy" id="4533"/>
    <lineage>
        <taxon>Eukaryota</taxon>
        <taxon>Viridiplantae</taxon>
        <taxon>Streptophyta</taxon>
        <taxon>Embryophyta</taxon>
        <taxon>Tracheophyta</taxon>
        <taxon>Spermatophyta</taxon>
        <taxon>Magnoliopsida</taxon>
        <taxon>Liliopsida</taxon>
        <taxon>Poales</taxon>
        <taxon>Poaceae</taxon>
        <taxon>BOP clade</taxon>
        <taxon>Oryzoideae</taxon>
        <taxon>Oryzeae</taxon>
        <taxon>Oryzinae</taxon>
        <taxon>Oryza</taxon>
    </lineage>
</organism>
<evidence type="ECO:0000256" key="8">
    <source>
        <dbReference type="ARBA" id="ARBA00022619"/>
    </source>
</evidence>
<dbReference type="PANTHER" id="PTHR21327:SF39">
    <property type="entry name" value="BIFUNCTIONAL RIBOFLAVIN BIOSYNTHESIS PROTEIN RIBA 1, CHLOROPLASTIC-RELATED"/>
    <property type="match status" value="1"/>
</dbReference>
<keyword evidence="12" id="KW-0378">Hydrolase</keyword>
<dbReference type="SUPFAM" id="SSF55821">
    <property type="entry name" value="YrdC/RibB"/>
    <property type="match status" value="1"/>
</dbReference>
<evidence type="ECO:0000256" key="13">
    <source>
        <dbReference type="ARBA" id="ARBA00022833"/>
    </source>
</evidence>
<dbReference type="InterPro" id="IPR017945">
    <property type="entry name" value="DHBP_synth_RibB-like_a/b_dom"/>
</dbReference>
<comment type="catalytic activity">
    <reaction evidence="16">
        <text>GTP + 4 H2O = 2,5-diamino-6-hydroxy-4-(5-phosphoribosylamino)-pyrimidine + formate + 2 phosphate + 3 H(+)</text>
        <dbReference type="Rhea" id="RHEA:23704"/>
        <dbReference type="ChEBI" id="CHEBI:15377"/>
        <dbReference type="ChEBI" id="CHEBI:15378"/>
        <dbReference type="ChEBI" id="CHEBI:15740"/>
        <dbReference type="ChEBI" id="CHEBI:37565"/>
        <dbReference type="ChEBI" id="CHEBI:43474"/>
        <dbReference type="ChEBI" id="CHEBI:58614"/>
        <dbReference type="EC" id="3.5.4.25"/>
    </reaction>
</comment>
<keyword evidence="9" id="KW-0934">Plastid</keyword>
<dbReference type="eggNOG" id="KOG1284">
    <property type="taxonomic scope" value="Eukaryota"/>
</dbReference>
<proteinExistence type="inferred from homology"/>
<dbReference type="AlphaFoldDB" id="J3MTW7"/>
<dbReference type="NCBIfam" id="NF006803">
    <property type="entry name" value="PRK09311.1"/>
    <property type="match status" value="1"/>
</dbReference>
<dbReference type="Proteomes" id="UP000006038">
    <property type="component" value="Chromosome 8"/>
</dbReference>
<reference evidence="19" key="1">
    <citation type="journal article" date="2013" name="Nat. Commun.">
        <title>Whole-genome sequencing of Oryza brachyantha reveals mechanisms underlying Oryza genome evolution.</title>
        <authorList>
            <person name="Chen J."/>
            <person name="Huang Q."/>
            <person name="Gao D."/>
            <person name="Wang J."/>
            <person name="Lang Y."/>
            <person name="Liu T."/>
            <person name="Li B."/>
            <person name="Bai Z."/>
            <person name="Luis Goicoechea J."/>
            <person name="Liang C."/>
            <person name="Chen C."/>
            <person name="Zhang W."/>
            <person name="Sun S."/>
            <person name="Liao Y."/>
            <person name="Zhang X."/>
            <person name="Yang L."/>
            <person name="Song C."/>
            <person name="Wang M."/>
            <person name="Shi J."/>
            <person name="Liu G."/>
            <person name="Liu J."/>
            <person name="Zhou H."/>
            <person name="Zhou W."/>
            <person name="Yu Q."/>
            <person name="An N."/>
            <person name="Chen Y."/>
            <person name="Cai Q."/>
            <person name="Wang B."/>
            <person name="Liu B."/>
            <person name="Min J."/>
            <person name="Huang Y."/>
            <person name="Wu H."/>
            <person name="Li Z."/>
            <person name="Zhang Y."/>
            <person name="Yin Y."/>
            <person name="Song W."/>
            <person name="Jiang J."/>
            <person name="Jackson S.A."/>
            <person name="Wing R.A."/>
            <person name="Wang J."/>
            <person name="Chen M."/>
        </authorList>
    </citation>
    <scope>NUCLEOTIDE SEQUENCE [LARGE SCALE GENOMIC DNA]</scope>
    <source>
        <strain evidence="19">cv. IRGC 101232</strain>
    </source>
</reference>
<dbReference type="NCBIfam" id="TIGR00506">
    <property type="entry name" value="ribB"/>
    <property type="match status" value="1"/>
</dbReference>
<evidence type="ECO:0000256" key="11">
    <source>
        <dbReference type="ARBA" id="ARBA00022741"/>
    </source>
</evidence>
<feature type="region of interest" description="Disordered" evidence="17">
    <location>
        <begin position="142"/>
        <end position="163"/>
    </location>
</feature>
<dbReference type="PANTHER" id="PTHR21327">
    <property type="entry name" value="GTP CYCLOHYDROLASE II-RELATED"/>
    <property type="match status" value="1"/>
</dbReference>
<dbReference type="InterPro" id="IPR032677">
    <property type="entry name" value="GTP_cyclohydro_II"/>
</dbReference>
<evidence type="ECO:0000256" key="2">
    <source>
        <dbReference type="ARBA" id="ARBA00004229"/>
    </source>
</evidence>
<dbReference type="HOGENOM" id="CLU_020273_1_1_1"/>
<dbReference type="InterPro" id="IPR036144">
    <property type="entry name" value="RibA-like_sf"/>
</dbReference>
<comment type="pathway">
    <text evidence="3">Cofactor biosynthesis; riboflavin biosynthesis; 5-amino-6-(D-ribitylamino)uracil from GTP: step 1/4.</text>
</comment>
<dbReference type="OMA" id="QFADREN"/>
<dbReference type="InterPro" id="IPR016299">
    <property type="entry name" value="Riboflavin_synth_RibBA"/>
</dbReference>
<dbReference type="GO" id="GO:0009231">
    <property type="term" value="P:riboflavin biosynthetic process"/>
    <property type="evidence" value="ECO:0007669"/>
    <property type="project" value="UniProtKB-UniPathway"/>
</dbReference>
<comment type="subcellular location">
    <subcellularLocation>
        <location evidence="2">Plastid</location>
        <location evidence="2">Chloroplast</location>
    </subcellularLocation>
</comment>
<keyword evidence="15" id="KW-0342">GTP-binding</keyword>
<dbReference type="CDD" id="cd00641">
    <property type="entry name" value="GTP_cyclohydro2"/>
    <property type="match status" value="1"/>
</dbReference>
<evidence type="ECO:0000256" key="7">
    <source>
        <dbReference type="ARBA" id="ARBA00022528"/>
    </source>
</evidence>
<dbReference type="GO" id="GO:0005525">
    <property type="term" value="F:GTP binding"/>
    <property type="evidence" value="ECO:0007669"/>
    <property type="project" value="UniProtKB-KW"/>
</dbReference>
<dbReference type="InterPro" id="IPR000422">
    <property type="entry name" value="DHBP_synthase_RibB"/>
</dbReference>
<feature type="region of interest" description="Disordered" evidence="17">
    <location>
        <begin position="752"/>
        <end position="773"/>
    </location>
</feature>
<reference evidence="19" key="2">
    <citation type="submission" date="2013-04" db="UniProtKB">
        <authorList>
            <consortium name="EnsemblPlants"/>
        </authorList>
    </citation>
    <scope>IDENTIFICATION</scope>
</reference>
<dbReference type="Gene3D" id="2.40.50.140">
    <property type="entry name" value="Nucleic acid-binding proteins"/>
    <property type="match status" value="1"/>
</dbReference>
<dbReference type="Pfam" id="PF00926">
    <property type="entry name" value="DHBP_synthase"/>
    <property type="match status" value="1"/>
</dbReference>
<evidence type="ECO:0000256" key="4">
    <source>
        <dbReference type="ARBA" id="ARBA00005520"/>
    </source>
</evidence>
<evidence type="ECO:0000313" key="20">
    <source>
        <dbReference type="Proteomes" id="UP000006038"/>
    </source>
</evidence>
<name>J3MTW7_ORYBR</name>
<comment type="cofactor">
    <cofactor evidence="1">
        <name>Zn(2+)</name>
        <dbReference type="ChEBI" id="CHEBI:29105"/>
    </cofactor>
</comment>
<evidence type="ECO:0000256" key="15">
    <source>
        <dbReference type="ARBA" id="ARBA00023134"/>
    </source>
</evidence>
<dbReference type="Pfam" id="PF00925">
    <property type="entry name" value="GTP_cyclohydro2"/>
    <property type="match status" value="1"/>
</dbReference>
<evidence type="ECO:0000256" key="12">
    <source>
        <dbReference type="ARBA" id="ARBA00022801"/>
    </source>
</evidence>
<evidence type="ECO:0000259" key="18">
    <source>
        <dbReference type="Pfam" id="PF00925"/>
    </source>
</evidence>
<dbReference type="FunFam" id="3.90.870.10:FF:000005">
    <property type="entry name" value="Bifunctional riboflavin biosynthesis protein RIBA 1 chloroplastic"/>
    <property type="match status" value="1"/>
</dbReference>
<keyword evidence="11" id="KW-0547">Nucleotide-binding</keyword>
<dbReference type="EC" id="3.5.4.25" evidence="6"/>
<evidence type="ECO:0000256" key="17">
    <source>
        <dbReference type="SAM" id="MobiDB-lite"/>
    </source>
</evidence>
<dbReference type="GO" id="GO:0003935">
    <property type="term" value="F:GTP cyclohydrolase II activity"/>
    <property type="evidence" value="ECO:0007669"/>
    <property type="project" value="UniProtKB-EC"/>
</dbReference>
<dbReference type="GO" id="GO:0008686">
    <property type="term" value="F:3,4-dihydroxy-2-butanone-4-phosphate synthase activity"/>
    <property type="evidence" value="ECO:0007669"/>
    <property type="project" value="InterPro"/>
</dbReference>
<dbReference type="NCBIfam" id="TIGR00505">
    <property type="entry name" value="ribA"/>
    <property type="match status" value="1"/>
</dbReference>
<dbReference type="HAMAP" id="MF_00179">
    <property type="entry name" value="RibA"/>
    <property type="match status" value="1"/>
</dbReference>
<dbReference type="GO" id="GO:0009507">
    <property type="term" value="C:chloroplast"/>
    <property type="evidence" value="ECO:0007669"/>
    <property type="project" value="UniProtKB-SubCell"/>
</dbReference>
<protein>
    <recommendedName>
        <fullName evidence="6">GTP cyclohydrolase II</fullName>
        <ecNumber evidence="6">3.5.4.25</ecNumber>
    </recommendedName>
</protein>
<feature type="region of interest" description="Disordered" evidence="17">
    <location>
        <begin position="189"/>
        <end position="212"/>
    </location>
</feature>
<dbReference type="UniPathway" id="UPA00275">
    <property type="reaction ID" value="UER00400"/>
</dbReference>
<dbReference type="Gene3D" id="3.40.50.10990">
    <property type="entry name" value="GTP cyclohydrolase II"/>
    <property type="match status" value="1"/>
</dbReference>
<dbReference type="HAMAP" id="MF_00180">
    <property type="entry name" value="RibB"/>
    <property type="match status" value="1"/>
</dbReference>
<dbReference type="InterPro" id="IPR000926">
    <property type="entry name" value="RibA"/>
</dbReference>
<dbReference type="GO" id="GO:0046872">
    <property type="term" value="F:metal ion binding"/>
    <property type="evidence" value="ECO:0007669"/>
    <property type="project" value="UniProtKB-KW"/>
</dbReference>
<dbReference type="NCBIfam" id="NF001591">
    <property type="entry name" value="PRK00393.1"/>
    <property type="match status" value="1"/>
</dbReference>
<dbReference type="Gramene" id="OB08G25480.1">
    <property type="protein sequence ID" value="OB08G25480.1"/>
    <property type="gene ID" value="OB08G25480"/>
</dbReference>
<feature type="compositionally biased region" description="Polar residues" evidence="17">
    <location>
        <begin position="151"/>
        <end position="161"/>
    </location>
</feature>
<evidence type="ECO:0000256" key="3">
    <source>
        <dbReference type="ARBA" id="ARBA00004853"/>
    </source>
</evidence>